<dbReference type="GO" id="GO:0016829">
    <property type="term" value="F:lyase activity"/>
    <property type="evidence" value="ECO:0007669"/>
    <property type="project" value="UniProtKB-KW"/>
</dbReference>
<evidence type="ECO:0000259" key="4">
    <source>
        <dbReference type="PROSITE" id="PS51149"/>
    </source>
</evidence>
<dbReference type="SUPFAM" id="SSF51998">
    <property type="entry name" value="PFL-like glycyl radical enzymes"/>
    <property type="match status" value="1"/>
</dbReference>
<dbReference type="PANTHER" id="PTHR43641:SF3">
    <property type="entry name" value="DEHYDRATASE PFLD-RELATED"/>
    <property type="match status" value="1"/>
</dbReference>
<evidence type="ECO:0000256" key="3">
    <source>
        <dbReference type="PROSITE-ProRule" id="PRU00493"/>
    </source>
</evidence>
<dbReference type="PROSITE" id="PS51554">
    <property type="entry name" value="PFL"/>
    <property type="match status" value="1"/>
</dbReference>
<dbReference type="Pfam" id="PF01228">
    <property type="entry name" value="Gly_radical"/>
    <property type="match status" value="1"/>
</dbReference>
<feature type="domain" description="PFL" evidence="5">
    <location>
        <begin position="24"/>
        <end position="655"/>
    </location>
</feature>
<accession>A0A6V8SIE7</accession>
<dbReference type="Pfam" id="PF02901">
    <property type="entry name" value="PFL-like"/>
    <property type="match status" value="1"/>
</dbReference>
<sequence length="783" mass="88796">MNDKDEDEVIKYRNILGEGKMLSDRIQFLKDELFREKRQVSLERAKLYTESFKATEGLPVVVRRAKALANILNKVEIEIKKGELIVGDRTVKPRAGVVSPEMSPYWILEELDEFPTRAQDKFEISEEDKEYFKNELYPYWKGKSLKDYCEETIPENIKETTKTKIVALNQTDKGQGHIIPDYEVVLGNGLGYMLRQIEEKVQSYPENNFYKASFIALSSTSDYILRHAELAENMAKREQDLQRKRELNEIARISRKVAFEKPDNFYEAVQLFWFISVVFQHESNASSISPGRFDQYMYPFYKKSLENGEDKEFLKEILRALYIKFNTIVALRSTESAKYFAGFPIGYTIVLGGLDEKGVDVTNELSHLMLEIMGDIRLPQPNLSIRVGEKSPRDFLMKAAEAIRIGTGMPQVFNDEVNILAYVNRGVSLKDARDYAVVGCVELSIPKKTYGLHDIALFNLLKTMEVTLKENRKGFDTFEDLMTAVKNNISKYVKDMVEGSNIVDKAHRECAPTPFLSNFICGCLESGKDITEGGAKYNFSGVQGIGGPNLSDSLFTIKKLVFEDKEMTLDELVTILENNWENNEILRQRIINRYSKYGNDVDEVDLLGSEILSYYCEEVEKYENIRGGMFQPGSYTVSAHIPLGEAVGATPDGRMAREQLADGGLSPMVGRDKNGPTASLKSVSKLDNYLTSNGSLLNVKFSPAVLEGTEGLRKLVAYIQAFSRLKIQHVQFNVVSADTLKDAQKHPEKYQNLVVRVAGYSAIFVELDTGIQNDIINRTEHVL</sequence>
<organism evidence="6 7">
    <name type="scientific">Clostridium fungisolvens</name>
    <dbReference type="NCBI Taxonomy" id="1604897"/>
    <lineage>
        <taxon>Bacteria</taxon>
        <taxon>Bacillati</taxon>
        <taxon>Bacillota</taxon>
        <taxon>Clostridia</taxon>
        <taxon>Eubacteriales</taxon>
        <taxon>Clostridiaceae</taxon>
        <taxon>Clostridium</taxon>
    </lineage>
</organism>
<dbReference type="InterPro" id="IPR010098">
    <property type="entry name" value="PFL2/GDeHydtase_fam"/>
</dbReference>
<dbReference type="PANTHER" id="PTHR43641">
    <property type="entry name" value="FORMATE ACETYLTRANSFERASE 3-RELATED"/>
    <property type="match status" value="1"/>
</dbReference>
<evidence type="ECO:0000259" key="5">
    <source>
        <dbReference type="PROSITE" id="PS51554"/>
    </source>
</evidence>
<dbReference type="Proteomes" id="UP000580568">
    <property type="component" value="Unassembled WGS sequence"/>
</dbReference>
<keyword evidence="1 3" id="KW-0556">Organic radical</keyword>
<keyword evidence="7" id="KW-1185">Reference proteome</keyword>
<evidence type="ECO:0000313" key="7">
    <source>
        <dbReference type="Proteomes" id="UP000580568"/>
    </source>
</evidence>
<evidence type="ECO:0000313" key="6">
    <source>
        <dbReference type="EMBL" id="GFP74643.1"/>
    </source>
</evidence>
<dbReference type="AlphaFoldDB" id="A0A6V8SIE7"/>
<protein>
    <submittedName>
        <fullName evidence="6">Choline trimethylamine-lyase</fullName>
    </submittedName>
</protein>
<dbReference type="PROSITE" id="PS00850">
    <property type="entry name" value="GLY_RADICAL_1"/>
    <property type="match status" value="1"/>
</dbReference>
<feature type="domain" description="Glycine radical" evidence="4">
    <location>
        <begin position="663"/>
        <end position="783"/>
    </location>
</feature>
<proteinExistence type="predicted"/>
<gene>
    <name evidence="6" type="ORF">bsdtw1_00698</name>
</gene>
<dbReference type="EMBL" id="BLZR01000001">
    <property type="protein sequence ID" value="GFP74643.1"/>
    <property type="molecule type" value="Genomic_DNA"/>
</dbReference>
<dbReference type="GO" id="GO:0005829">
    <property type="term" value="C:cytosol"/>
    <property type="evidence" value="ECO:0007669"/>
    <property type="project" value="TreeGrafter"/>
</dbReference>
<dbReference type="InterPro" id="IPR019777">
    <property type="entry name" value="Form_AcTrfase_GR_CS"/>
</dbReference>
<reference evidence="6 7" key="1">
    <citation type="submission" date="2020-07" db="EMBL/GenBank/DDBJ databases">
        <title>A new beta-1,3-glucan-decomposing anaerobic bacterium isolated from anoxic soil subjected to biological soil disinfestation.</title>
        <authorList>
            <person name="Ueki A."/>
            <person name="Tonouchi A."/>
        </authorList>
    </citation>
    <scope>NUCLEOTIDE SEQUENCE [LARGE SCALE GENOMIC DNA]</scope>
    <source>
        <strain evidence="6 7">TW1</strain>
    </source>
</reference>
<evidence type="ECO:0000256" key="1">
    <source>
        <dbReference type="ARBA" id="ARBA00022818"/>
    </source>
</evidence>
<feature type="modified residue" description="Glycine radical" evidence="3">
    <location>
        <position position="759"/>
    </location>
</feature>
<name>A0A6V8SIE7_9CLOT</name>
<dbReference type="InterPro" id="IPR051215">
    <property type="entry name" value="GRE"/>
</dbReference>
<dbReference type="NCBIfam" id="TIGR01774">
    <property type="entry name" value="PFL2-3"/>
    <property type="match status" value="1"/>
</dbReference>
<dbReference type="InterPro" id="IPR004184">
    <property type="entry name" value="PFL_dom"/>
</dbReference>
<dbReference type="Gene3D" id="3.20.70.20">
    <property type="match status" value="1"/>
</dbReference>
<dbReference type="PROSITE" id="PS51149">
    <property type="entry name" value="GLY_RADICAL_2"/>
    <property type="match status" value="1"/>
</dbReference>
<dbReference type="CDD" id="cd01677">
    <property type="entry name" value="PFL2_DhaB_BssA"/>
    <property type="match status" value="1"/>
</dbReference>
<keyword evidence="2 6" id="KW-0456">Lyase</keyword>
<evidence type="ECO:0000256" key="2">
    <source>
        <dbReference type="ARBA" id="ARBA00023239"/>
    </source>
</evidence>
<dbReference type="NCBIfam" id="NF007437">
    <property type="entry name" value="PRK09983.1"/>
    <property type="match status" value="1"/>
</dbReference>
<comment type="caution">
    <text evidence="6">The sequence shown here is derived from an EMBL/GenBank/DDBJ whole genome shotgun (WGS) entry which is preliminary data.</text>
</comment>
<dbReference type="InterPro" id="IPR001150">
    <property type="entry name" value="Gly_radical"/>
</dbReference>